<dbReference type="CDD" id="cd03414">
    <property type="entry name" value="CbiX_SirB_C"/>
    <property type="match status" value="1"/>
</dbReference>
<comment type="caution">
    <text evidence="3">The sequence shown here is derived from an EMBL/GenBank/DDBJ whole genome shotgun (WGS) entry which is preliminary data.</text>
</comment>
<dbReference type="Proteomes" id="UP000633943">
    <property type="component" value="Unassembled WGS sequence"/>
</dbReference>
<dbReference type="InterPro" id="IPR002762">
    <property type="entry name" value="CbiX-like"/>
</dbReference>
<evidence type="ECO:0000313" key="3">
    <source>
        <dbReference type="EMBL" id="NMG16009.1"/>
    </source>
</evidence>
<organism evidence="3 4">
    <name type="scientific">Aromatoleum bremense</name>
    <dbReference type="NCBI Taxonomy" id="76115"/>
    <lineage>
        <taxon>Bacteria</taxon>
        <taxon>Pseudomonadati</taxon>
        <taxon>Pseudomonadota</taxon>
        <taxon>Betaproteobacteria</taxon>
        <taxon>Rhodocyclales</taxon>
        <taxon>Rhodocyclaceae</taxon>
        <taxon>Aromatoleum</taxon>
    </lineage>
</organism>
<dbReference type="SUPFAM" id="SSF53800">
    <property type="entry name" value="Chelatase"/>
    <property type="match status" value="1"/>
</dbReference>
<dbReference type="EMBL" id="WTVP01000026">
    <property type="protein sequence ID" value="NMG16009.1"/>
    <property type="molecule type" value="Genomic_DNA"/>
</dbReference>
<keyword evidence="2" id="KW-0456">Lyase</keyword>
<dbReference type="InterPro" id="IPR050963">
    <property type="entry name" value="Sirohydro_Cobaltochel/CbiX"/>
</dbReference>
<protein>
    <submittedName>
        <fullName evidence="3">Sirohydrochlorin chelatase</fullName>
    </submittedName>
</protein>
<keyword evidence="1" id="KW-0479">Metal-binding</keyword>
<evidence type="ECO:0000256" key="2">
    <source>
        <dbReference type="ARBA" id="ARBA00023239"/>
    </source>
</evidence>
<dbReference type="CDD" id="cd03416">
    <property type="entry name" value="CbiX_SirB_N"/>
    <property type="match status" value="1"/>
</dbReference>
<dbReference type="Gene3D" id="3.40.50.1400">
    <property type="match status" value="2"/>
</dbReference>
<gene>
    <name evidence="3" type="ORF">GPA24_10740</name>
</gene>
<proteinExistence type="predicted"/>
<dbReference type="Pfam" id="PF01903">
    <property type="entry name" value="CbiX"/>
    <property type="match status" value="2"/>
</dbReference>
<name>A0ABX1NVG3_9RHOO</name>
<dbReference type="PANTHER" id="PTHR33542:SF3">
    <property type="entry name" value="SIROHYDROCHLORIN FERROCHELATASE, CHLOROPLASTIC"/>
    <property type="match status" value="1"/>
</dbReference>
<evidence type="ECO:0000256" key="1">
    <source>
        <dbReference type="ARBA" id="ARBA00022723"/>
    </source>
</evidence>
<sequence length="293" mass="32272">MNDTLLLIGHGSRHRAGNEEIEQLAKNWRQRHPEWRIEVCFIELAEVLMEEGLDRAAAITPSGARVVVLPFILNAAGHVKMDIPQAVEAARLRHPATEFVCAPHLGLGRDIFAIVERRLDHLQRELAVPDPRTTGIVLLGRGSSDAGANGEMARLARWVFEAREHDLVDIAFTGITHPRLETVVQRQARLGMTQILIQPVYLFTGVLIERIGEQVERLRSAYPQLSFALGSYFGFDEEIFALLDARALAAASGEQLLDCDGCGFRRAVEAAHAHHHHPVHAAAPACGAGCDHP</sequence>
<keyword evidence="4" id="KW-1185">Reference proteome</keyword>
<dbReference type="PANTHER" id="PTHR33542">
    <property type="entry name" value="SIROHYDROCHLORIN FERROCHELATASE, CHLOROPLASTIC"/>
    <property type="match status" value="1"/>
</dbReference>
<accession>A0ABX1NVG3</accession>
<reference evidence="3 4" key="1">
    <citation type="submission" date="2019-12" db="EMBL/GenBank/DDBJ databases">
        <title>Comparative genomics gives insights into the taxonomy of the Azoarcus-Aromatoleum group and reveals separate origins of nif in the plant-associated Azoarcus and non-plant-associated Aromatoleum sub-groups.</title>
        <authorList>
            <person name="Lafos M."/>
            <person name="Maluk M."/>
            <person name="Batista M."/>
            <person name="Junghare M."/>
            <person name="Carmona M."/>
            <person name="Faoro H."/>
            <person name="Cruz L.M."/>
            <person name="Battistoni F."/>
            <person name="De Souza E."/>
            <person name="Pedrosa F."/>
            <person name="Chen W.-M."/>
            <person name="Poole P.S."/>
            <person name="Dixon R.A."/>
            <person name="James E.K."/>
        </authorList>
    </citation>
    <scope>NUCLEOTIDE SEQUENCE [LARGE SCALE GENOMIC DNA]</scope>
    <source>
        <strain evidence="3 4">PbN1</strain>
    </source>
</reference>
<evidence type="ECO:0000313" key="4">
    <source>
        <dbReference type="Proteomes" id="UP000633943"/>
    </source>
</evidence>
<dbReference type="RefSeq" id="WP_169202618.1">
    <property type="nucleotide sequence ID" value="NZ_CP059467.1"/>
</dbReference>